<proteinExistence type="predicted"/>
<sequence length="120" mass="13206">MQPVHVLMGDLHGRCSVACGQCPDQPEVVVVRHVQLLDRVGDDVAVHLLEHLQVLRRARPDGGDLCDGASASPDQHPSDPQRLRRLASAITTAGERPQAIVLTSNPERFVNLREAHRIEM</sequence>
<organism evidence="2 3">
    <name type="scientific">Kocuria rosea subsp. polaris</name>
    <dbReference type="NCBI Taxonomy" id="136273"/>
    <lineage>
        <taxon>Bacteria</taxon>
        <taxon>Bacillati</taxon>
        <taxon>Actinomycetota</taxon>
        <taxon>Actinomycetes</taxon>
        <taxon>Micrococcales</taxon>
        <taxon>Micrococcaceae</taxon>
        <taxon>Kocuria</taxon>
    </lineage>
</organism>
<reference evidence="3" key="1">
    <citation type="submission" date="2015-12" db="EMBL/GenBank/DDBJ databases">
        <authorList>
            <person name="Nair G.R."/>
            <person name="Kaur G."/>
            <person name="Mayilraj S."/>
        </authorList>
    </citation>
    <scope>NUCLEOTIDE SEQUENCE [LARGE SCALE GENOMIC DNA]</scope>
    <source>
        <strain evidence="3">CD08_4</strain>
    </source>
</reference>
<evidence type="ECO:0000313" key="3">
    <source>
        <dbReference type="Proteomes" id="UP000053512"/>
    </source>
</evidence>
<evidence type="ECO:0000256" key="1">
    <source>
        <dbReference type="SAM" id="MobiDB-lite"/>
    </source>
</evidence>
<gene>
    <name evidence="2" type="ORF">AVL61_00860</name>
</gene>
<dbReference type="eggNOG" id="COG0419">
    <property type="taxonomic scope" value="Bacteria"/>
</dbReference>
<comment type="caution">
    <text evidence="2">The sequence shown here is derived from an EMBL/GenBank/DDBJ whole genome shotgun (WGS) entry which is preliminary data.</text>
</comment>
<dbReference type="Proteomes" id="UP000053512">
    <property type="component" value="Unassembled WGS sequence"/>
</dbReference>
<accession>A0A0W8INI1</accession>
<name>A0A0W8INI1_KOCRO</name>
<evidence type="ECO:0000313" key="2">
    <source>
        <dbReference type="EMBL" id="KUG61509.1"/>
    </source>
</evidence>
<dbReference type="AlphaFoldDB" id="A0A0W8INI1"/>
<protein>
    <submittedName>
        <fullName evidence="2">Uncharacterized protein</fullName>
    </submittedName>
</protein>
<dbReference type="EMBL" id="LQBK01000004">
    <property type="protein sequence ID" value="KUG61509.1"/>
    <property type="molecule type" value="Genomic_DNA"/>
</dbReference>
<dbReference type="RefSeq" id="WP_058872925.1">
    <property type="nucleotide sequence ID" value="NZ_LQBK01000004.1"/>
</dbReference>
<feature type="region of interest" description="Disordered" evidence="1">
    <location>
        <begin position="59"/>
        <end position="81"/>
    </location>
</feature>